<name>A0A7R9BNJ1_9CRUS</name>
<feature type="domain" description="MIR" evidence="3">
    <location>
        <begin position="29"/>
        <end position="83"/>
    </location>
</feature>
<dbReference type="Gene3D" id="2.80.10.50">
    <property type="match status" value="1"/>
</dbReference>
<dbReference type="EMBL" id="CAJPEX010001003">
    <property type="protein sequence ID" value="CAG0917924.1"/>
    <property type="molecule type" value="Genomic_DNA"/>
</dbReference>
<dbReference type="SUPFAM" id="SSF82109">
    <property type="entry name" value="MIR domain"/>
    <property type="match status" value="1"/>
</dbReference>
<dbReference type="Proteomes" id="UP000678499">
    <property type="component" value="Unassembled WGS sequence"/>
</dbReference>
<dbReference type="OrthoDB" id="5588846at2759"/>
<dbReference type="CDD" id="cd23293">
    <property type="entry name" value="beta-trefoil_MIR_SDF2_meta"/>
    <property type="match status" value="1"/>
</dbReference>
<dbReference type="InterPro" id="IPR016093">
    <property type="entry name" value="MIR_motif"/>
</dbReference>
<dbReference type="InterPro" id="IPR036300">
    <property type="entry name" value="MIR_dom_sf"/>
</dbReference>
<gene>
    <name evidence="4" type="ORF">NMOB1V02_LOCUS5496</name>
</gene>
<keyword evidence="5" id="KW-1185">Reference proteome</keyword>
<evidence type="ECO:0000256" key="2">
    <source>
        <dbReference type="ARBA" id="ARBA00022737"/>
    </source>
</evidence>
<protein>
    <recommendedName>
        <fullName evidence="3">MIR domain-containing protein</fullName>
    </recommendedName>
</protein>
<dbReference type="PANTHER" id="PTHR46809">
    <property type="entry name" value="STROMAL CELL-DERIVED FACTOR 2-LIKE PROTEIN"/>
    <property type="match status" value="1"/>
</dbReference>
<feature type="domain" description="MIR" evidence="3">
    <location>
        <begin position="91"/>
        <end position="146"/>
    </location>
</feature>
<dbReference type="EMBL" id="OA883040">
    <property type="protein sequence ID" value="CAD7277772.1"/>
    <property type="molecule type" value="Genomic_DNA"/>
</dbReference>
<feature type="domain" description="MIR" evidence="3">
    <location>
        <begin position="147"/>
        <end position="201"/>
    </location>
</feature>
<organism evidence="4">
    <name type="scientific">Notodromas monacha</name>
    <dbReference type="NCBI Taxonomy" id="399045"/>
    <lineage>
        <taxon>Eukaryota</taxon>
        <taxon>Metazoa</taxon>
        <taxon>Ecdysozoa</taxon>
        <taxon>Arthropoda</taxon>
        <taxon>Crustacea</taxon>
        <taxon>Oligostraca</taxon>
        <taxon>Ostracoda</taxon>
        <taxon>Podocopa</taxon>
        <taxon>Podocopida</taxon>
        <taxon>Cypridocopina</taxon>
        <taxon>Cypridoidea</taxon>
        <taxon>Cyprididae</taxon>
        <taxon>Notodromas</taxon>
    </lineage>
</organism>
<sequence>MNKLSNALTVLSTALGLQILFFFYADAVSQYVTCGSAIKLMNAQLQVRLHSHDVKYGSGSGQQSVTGTDVQEDVNSHWAVKGTAKSPCTRGEPVECGQEIRLEHLTTKRNLHSHLFSSPLSRNQEVSAFGEEGDGDTGDNWIVVCEGDYWERRDKVMFRHADTETYLGVTENTYGRPIHGQREVCAFPTPTASSRWETSDGLYIIKSDFDPIRNAHMDHAHTEL</sequence>
<accession>A0A7R9BNJ1</accession>
<evidence type="ECO:0000259" key="3">
    <source>
        <dbReference type="PROSITE" id="PS50919"/>
    </source>
</evidence>
<dbReference type="PANTHER" id="PTHR46809:SF2">
    <property type="entry name" value="GH21273P"/>
    <property type="match status" value="1"/>
</dbReference>
<dbReference type="AlphaFoldDB" id="A0A7R9BNJ1"/>
<reference evidence="4" key="1">
    <citation type="submission" date="2020-11" db="EMBL/GenBank/DDBJ databases">
        <authorList>
            <person name="Tran Van P."/>
        </authorList>
    </citation>
    <scope>NUCLEOTIDE SEQUENCE</scope>
</reference>
<evidence type="ECO:0000313" key="5">
    <source>
        <dbReference type="Proteomes" id="UP000678499"/>
    </source>
</evidence>
<evidence type="ECO:0000256" key="1">
    <source>
        <dbReference type="ARBA" id="ARBA00022729"/>
    </source>
</evidence>
<dbReference type="PROSITE" id="PS50919">
    <property type="entry name" value="MIR"/>
    <property type="match status" value="3"/>
</dbReference>
<dbReference type="Pfam" id="PF02815">
    <property type="entry name" value="MIR"/>
    <property type="match status" value="1"/>
</dbReference>
<evidence type="ECO:0000313" key="4">
    <source>
        <dbReference type="EMBL" id="CAD7277772.1"/>
    </source>
</evidence>
<keyword evidence="1" id="KW-0732">Signal</keyword>
<keyword evidence="2" id="KW-0677">Repeat</keyword>
<dbReference type="SMART" id="SM00472">
    <property type="entry name" value="MIR"/>
    <property type="match status" value="3"/>
</dbReference>
<proteinExistence type="predicted"/>